<dbReference type="SMART" id="SM00044">
    <property type="entry name" value="CYCc"/>
    <property type="match status" value="1"/>
</dbReference>
<dbReference type="Pfam" id="PF07714">
    <property type="entry name" value="PK_Tyr_Ser-Thr"/>
    <property type="match status" value="1"/>
</dbReference>
<evidence type="ECO:0000256" key="14">
    <source>
        <dbReference type="RuleBase" id="RU000405"/>
    </source>
</evidence>
<keyword evidence="6" id="KW-0547">Nucleotide-binding</keyword>
<dbReference type="InterPro" id="IPR028082">
    <property type="entry name" value="Peripla_BP_I"/>
</dbReference>
<name>A0A443R7B3_9ACAR</name>
<evidence type="ECO:0000256" key="8">
    <source>
        <dbReference type="ARBA" id="ARBA00023134"/>
    </source>
</evidence>
<evidence type="ECO:0000256" key="7">
    <source>
        <dbReference type="ARBA" id="ARBA00022989"/>
    </source>
</evidence>
<evidence type="ECO:0000256" key="2">
    <source>
        <dbReference type="ARBA" id="ARBA00004251"/>
    </source>
</evidence>
<keyword evidence="12 14" id="KW-0456">Lyase</keyword>
<dbReference type="GO" id="GO:0035556">
    <property type="term" value="P:intracellular signal transduction"/>
    <property type="evidence" value="ECO:0007669"/>
    <property type="project" value="InterPro"/>
</dbReference>
<dbReference type="InterPro" id="IPR018297">
    <property type="entry name" value="A/G_cyclase_CS"/>
</dbReference>
<evidence type="ECO:0000313" key="20">
    <source>
        <dbReference type="Proteomes" id="UP000285301"/>
    </source>
</evidence>
<dbReference type="InterPro" id="IPR011009">
    <property type="entry name" value="Kinase-like_dom_sf"/>
</dbReference>
<sequence>MSTSFMLIFASVIIESLVTCDVFKLGYLTGSQRKSGDQKYSRPGLAISGAINLAVHEINSYSPLIGNHTLAFVVGETYGDESVSIRETARLWLEHKVSAYIGPQETCIHEARMAASFNLPMISYFCAYPETSNKALFSTFARTRPPDTQISKSVVSVLLKFKWRKIALLYSKSETSFRNFEAVARTIENTLVSYKIQVVFKEKWTTTYHYGFTQNPFRDLIDKSYTHTRIYVIVGHYSEHLGFMLSLEEKGLLKDGNYFVVGVDIEQYDNSHPQMYFKGLLRSEVEEVAEKAFQSYISIVPSASLNYHDFAVKVNKFMQLSPFNFANPFETIGGLLRRFHYFAKIPEEGAFLYDAVYIYARALNDTLRSEKNPFDGRTIFSYIKGRPYKSAMGYMVFMDENGDAEGNYTLITRKKRHGENSMSGLYPVGIFEMPANSSHLPVLNLFDSIDWINGLPPSDEPICGFDGQKCEATPPKWLLVSIGAIILVISIYFAFALRNWAYERELDSLLWRVDYKDVMTDDIHPNGKLSKLRHCSQVSLTSESDLKEFRYCNLYTTVGIYKGRLVAIKKIDKKHVEINRKLKKEMKIMRDIRHDNLNQFIGACVDSPNVCLLSDYCSRGSLQDVLENEEVRLDYIFVASMVSDIIRGMIHLHESSIIYHGNLKSSNCLVDSRWVVKITDFGLREIKSGMVSGEDIIFLESEYEKLLWKAPEILRDHNSNKGSQKGDVYSFGIILYEILGRRGPWGPTHLLPSEIIKRVINVTNNFEPFRPPLSIFYDESVKTTISPVPECCIQCLTNCWCENPEERMDFKTLRNKLRPMRKDLKSNILDNMLEMMERYTNNLEALVDERTDQVYEEKKKTEALLYEMLPKTVADELRRGHKVEAESYDAVTIFFSDVVGFTQMSAQSTPLEIVNFLNDLYTLFDSILESYDVYKVETIGDSYMVASGLPVRNGNLHAAEIASMALHLLHAIRSFRVRHRPHEMLLMRIGIHTGPVCAGVVGLKMPRYCLFGDTVNTASRMESSGVPLKIHCSEQFKKVLDTFGDYETVERGYIPIKGKGEMKTFWLIGETEKRQSRRRIVNESSVKNKTSGIFPLKQIADSCSRNGANDMWRKPSACGVIRSSSTGRNENRHRNVALLSKASSTRSNFIDKCRDNLLCELRPCNSQASLNLSVNNTSLALSYKTAEERHAFSGTISQISVNIVSSERKSSSSLSKKLKTPLQEALLNRVASFPT</sequence>
<dbReference type="PROSITE" id="PS50125">
    <property type="entry name" value="GUANYLATE_CYCLASE_2"/>
    <property type="match status" value="1"/>
</dbReference>
<dbReference type="FunFam" id="3.30.70.1230:FF:000004">
    <property type="entry name" value="Guanylate cyclase"/>
    <property type="match status" value="1"/>
</dbReference>
<dbReference type="GO" id="GO:0005524">
    <property type="term" value="F:ATP binding"/>
    <property type="evidence" value="ECO:0007669"/>
    <property type="project" value="InterPro"/>
</dbReference>
<evidence type="ECO:0000256" key="1">
    <source>
        <dbReference type="ARBA" id="ARBA00001436"/>
    </source>
</evidence>
<feature type="signal peptide" evidence="16">
    <location>
        <begin position="1"/>
        <end position="20"/>
    </location>
</feature>
<dbReference type="OrthoDB" id="1890790at2759"/>
<dbReference type="Pfam" id="PF01094">
    <property type="entry name" value="ANF_receptor"/>
    <property type="match status" value="1"/>
</dbReference>
<dbReference type="EC" id="4.6.1.2" evidence="3 15"/>
<dbReference type="STRING" id="1965070.A0A443R7B3"/>
<dbReference type="GO" id="GO:0001653">
    <property type="term" value="F:peptide receptor activity"/>
    <property type="evidence" value="ECO:0007669"/>
    <property type="project" value="TreeGrafter"/>
</dbReference>
<dbReference type="EMBL" id="NCKU01001819">
    <property type="protein sequence ID" value="RWS11161.1"/>
    <property type="molecule type" value="Genomic_DNA"/>
</dbReference>
<dbReference type="SUPFAM" id="SSF53822">
    <property type="entry name" value="Periplasmic binding protein-like I"/>
    <property type="match status" value="1"/>
</dbReference>
<dbReference type="Pfam" id="PF00211">
    <property type="entry name" value="Guanylate_cyc"/>
    <property type="match status" value="1"/>
</dbReference>
<dbReference type="GO" id="GO:0004672">
    <property type="term" value="F:protein kinase activity"/>
    <property type="evidence" value="ECO:0007669"/>
    <property type="project" value="InterPro"/>
</dbReference>
<keyword evidence="11" id="KW-0325">Glycoprotein</keyword>
<evidence type="ECO:0000256" key="4">
    <source>
        <dbReference type="ARBA" id="ARBA00022692"/>
    </source>
</evidence>
<dbReference type="GO" id="GO:0005886">
    <property type="term" value="C:plasma membrane"/>
    <property type="evidence" value="ECO:0007669"/>
    <property type="project" value="UniProtKB-SubCell"/>
</dbReference>
<dbReference type="SUPFAM" id="SSF55073">
    <property type="entry name" value="Nucleotide cyclase"/>
    <property type="match status" value="1"/>
</dbReference>
<evidence type="ECO:0000259" key="17">
    <source>
        <dbReference type="PROSITE" id="PS50011"/>
    </source>
</evidence>
<dbReference type="InterPro" id="IPR001828">
    <property type="entry name" value="ANF_lig-bd_rcpt"/>
</dbReference>
<evidence type="ECO:0000256" key="9">
    <source>
        <dbReference type="ARBA" id="ARBA00023136"/>
    </source>
</evidence>
<dbReference type="InterPro" id="IPR001245">
    <property type="entry name" value="Ser-Thr/Tyr_kinase_cat_dom"/>
</dbReference>
<dbReference type="InterPro" id="IPR029787">
    <property type="entry name" value="Nucleotide_cyclase"/>
</dbReference>
<evidence type="ECO:0000259" key="18">
    <source>
        <dbReference type="PROSITE" id="PS50125"/>
    </source>
</evidence>
<dbReference type="SUPFAM" id="SSF56112">
    <property type="entry name" value="Protein kinase-like (PK-like)"/>
    <property type="match status" value="1"/>
</dbReference>
<evidence type="ECO:0000256" key="15">
    <source>
        <dbReference type="RuleBase" id="RU003431"/>
    </source>
</evidence>
<dbReference type="Gene3D" id="3.30.70.1230">
    <property type="entry name" value="Nucleotide cyclase"/>
    <property type="match status" value="1"/>
</dbReference>
<comment type="subcellular location">
    <subcellularLocation>
        <location evidence="2">Cell membrane</location>
        <topology evidence="2">Single-pass type I membrane protein</topology>
    </subcellularLocation>
</comment>
<comment type="caution">
    <text evidence="19">The sequence shown here is derived from an EMBL/GenBank/DDBJ whole genome shotgun (WGS) entry which is preliminary data.</text>
</comment>
<dbReference type="PROSITE" id="PS50011">
    <property type="entry name" value="PROTEIN_KINASE_DOM"/>
    <property type="match status" value="1"/>
</dbReference>
<evidence type="ECO:0000313" key="19">
    <source>
        <dbReference type="EMBL" id="RWS11161.1"/>
    </source>
</evidence>
<feature type="chain" id="PRO_5019015905" description="Guanylate cyclase" evidence="16">
    <location>
        <begin position="21"/>
        <end position="1235"/>
    </location>
</feature>
<keyword evidence="9" id="KW-0472">Membrane</keyword>
<dbReference type="InterPro" id="IPR000719">
    <property type="entry name" value="Prot_kinase_dom"/>
</dbReference>
<dbReference type="PANTHER" id="PTHR11920">
    <property type="entry name" value="GUANYLYL CYCLASE"/>
    <property type="match status" value="1"/>
</dbReference>
<keyword evidence="13 15" id="KW-0141">cGMP biosynthesis</keyword>
<dbReference type="GO" id="GO:0004383">
    <property type="term" value="F:guanylate cyclase activity"/>
    <property type="evidence" value="ECO:0007669"/>
    <property type="project" value="UniProtKB-EC"/>
</dbReference>
<keyword evidence="7" id="KW-1133">Transmembrane helix</keyword>
<dbReference type="CDD" id="cd06370">
    <property type="entry name" value="PBP1_SAP_GC-like"/>
    <property type="match status" value="1"/>
</dbReference>
<evidence type="ECO:0000256" key="10">
    <source>
        <dbReference type="ARBA" id="ARBA00023170"/>
    </source>
</evidence>
<comment type="catalytic activity">
    <reaction evidence="1 15">
        <text>GTP = 3',5'-cyclic GMP + diphosphate</text>
        <dbReference type="Rhea" id="RHEA:13665"/>
        <dbReference type="ChEBI" id="CHEBI:33019"/>
        <dbReference type="ChEBI" id="CHEBI:37565"/>
        <dbReference type="ChEBI" id="CHEBI:57746"/>
        <dbReference type="EC" id="4.6.1.2"/>
    </reaction>
</comment>
<dbReference type="Gene3D" id="3.40.50.2300">
    <property type="match status" value="2"/>
</dbReference>
<organism evidence="19 20">
    <name type="scientific">Dinothrombium tinctorium</name>
    <dbReference type="NCBI Taxonomy" id="1965070"/>
    <lineage>
        <taxon>Eukaryota</taxon>
        <taxon>Metazoa</taxon>
        <taxon>Ecdysozoa</taxon>
        <taxon>Arthropoda</taxon>
        <taxon>Chelicerata</taxon>
        <taxon>Arachnida</taxon>
        <taxon>Acari</taxon>
        <taxon>Acariformes</taxon>
        <taxon>Trombidiformes</taxon>
        <taxon>Prostigmata</taxon>
        <taxon>Anystina</taxon>
        <taxon>Parasitengona</taxon>
        <taxon>Trombidioidea</taxon>
        <taxon>Trombidiidae</taxon>
        <taxon>Dinothrombium</taxon>
    </lineage>
</organism>
<keyword evidence="4" id="KW-0812">Transmembrane</keyword>
<proteinExistence type="inferred from homology"/>
<comment type="similarity">
    <text evidence="14">Belongs to the adenylyl cyclase class-4/guanylyl cyclase family.</text>
</comment>
<dbReference type="Pfam" id="PF07701">
    <property type="entry name" value="HNOBA"/>
    <property type="match status" value="1"/>
</dbReference>
<evidence type="ECO:0000256" key="16">
    <source>
        <dbReference type="SAM" id="SignalP"/>
    </source>
</evidence>
<feature type="non-terminal residue" evidence="19">
    <location>
        <position position="1235"/>
    </location>
</feature>
<evidence type="ECO:0000256" key="5">
    <source>
        <dbReference type="ARBA" id="ARBA00022729"/>
    </source>
</evidence>
<dbReference type="GO" id="GO:0007168">
    <property type="term" value="P:receptor guanylyl cyclase signaling pathway"/>
    <property type="evidence" value="ECO:0007669"/>
    <property type="project" value="TreeGrafter"/>
</dbReference>
<feature type="domain" description="Protein kinase" evidence="17">
    <location>
        <begin position="518"/>
        <end position="821"/>
    </location>
</feature>
<keyword evidence="5 16" id="KW-0732">Signal</keyword>
<keyword evidence="8" id="KW-0342">GTP-binding</keyword>
<evidence type="ECO:0000256" key="11">
    <source>
        <dbReference type="ARBA" id="ARBA00023180"/>
    </source>
</evidence>
<dbReference type="GO" id="GO:0004016">
    <property type="term" value="F:adenylate cyclase activity"/>
    <property type="evidence" value="ECO:0007669"/>
    <property type="project" value="TreeGrafter"/>
</dbReference>
<dbReference type="GO" id="GO:0005525">
    <property type="term" value="F:GTP binding"/>
    <property type="evidence" value="ECO:0007669"/>
    <property type="project" value="UniProtKB-KW"/>
</dbReference>
<dbReference type="FunFam" id="3.40.50.2300:FF:000265">
    <property type="entry name" value="Guanylate cyclase"/>
    <property type="match status" value="1"/>
</dbReference>
<evidence type="ECO:0000256" key="13">
    <source>
        <dbReference type="ARBA" id="ARBA00023293"/>
    </source>
</evidence>
<keyword evidence="10" id="KW-0675">Receptor</keyword>
<accession>A0A443R7B3</accession>
<dbReference type="CDD" id="cd07302">
    <property type="entry name" value="CHD"/>
    <property type="match status" value="1"/>
</dbReference>
<dbReference type="FunFam" id="1.10.510.10:FF:000420">
    <property type="entry name" value="Guanylate cyclase"/>
    <property type="match status" value="1"/>
</dbReference>
<dbReference type="Proteomes" id="UP000285301">
    <property type="component" value="Unassembled WGS sequence"/>
</dbReference>
<dbReference type="InterPro" id="IPR011645">
    <property type="entry name" value="HNOB_dom_associated"/>
</dbReference>
<keyword evidence="20" id="KW-1185">Reference proteome</keyword>
<dbReference type="PROSITE" id="PS00452">
    <property type="entry name" value="GUANYLATE_CYCLASE_1"/>
    <property type="match status" value="1"/>
</dbReference>
<protein>
    <recommendedName>
        <fullName evidence="3 15">Guanylate cyclase</fullName>
        <ecNumber evidence="3 15">4.6.1.2</ecNumber>
    </recommendedName>
</protein>
<evidence type="ECO:0000256" key="6">
    <source>
        <dbReference type="ARBA" id="ARBA00022741"/>
    </source>
</evidence>
<dbReference type="InterPro" id="IPR001054">
    <property type="entry name" value="A/G_cyclase"/>
</dbReference>
<evidence type="ECO:0000256" key="12">
    <source>
        <dbReference type="ARBA" id="ARBA00023239"/>
    </source>
</evidence>
<evidence type="ECO:0000256" key="3">
    <source>
        <dbReference type="ARBA" id="ARBA00012202"/>
    </source>
</evidence>
<dbReference type="AlphaFoldDB" id="A0A443R7B3"/>
<dbReference type="PANTHER" id="PTHR11920:SF335">
    <property type="entry name" value="GUANYLATE CYCLASE"/>
    <property type="match status" value="1"/>
</dbReference>
<reference evidence="19 20" key="1">
    <citation type="journal article" date="2018" name="Gigascience">
        <title>Genomes of trombidid mites reveal novel predicted allergens and laterally-transferred genes associated with secondary metabolism.</title>
        <authorList>
            <person name="Dong X."/>
            <person name="Chaisiri K."/>
            <person name="Xia D."/>
            <person name="Armstrong S.D."/>
            <person name="Fang Y."/>
            <person name="Donnelly M.J."/>
            <person name="Kadowaki T."/>
            <person name="McGarry J.W."/>
            <person name="Darby A.C."/>
            <person name="Makepeace B.L."/>
        </authorList>
    </citation>
    <scope>NUCLEOTIDE SEQUENCE [LARGE SCALE GENOMIC DNA]</scope>
    <source>
        <strain evidence="19">UoL-WK</strain>
    </source>
</reference>
<feature type="domain" description="Guanylate cyclase" evidence="18">
    <location>
        <begin position="892"/>
        <end position="1022"/>
    </location>
</feature>
<dbReference type="InterPro" id="IPR050401">
    <property type="entry name" value="Cyclic_nucleotide_synthase"/>
</dbReference>
<gene>
    <name evidence="19" type="ORF">B4U79_01427</name>
</gene>
<dbReference type="Gene3D" id="1.10.510.10">
    <property type="entry name" value="Transferase(Phosphotransferase) domain 1"/>
    <property type="match status" value="1"/>
</dbReference>